<gene>
    <name evidence="2" type="ORF">METEAL_37240</name>
</gene>
<dbReference type="EMBL" id="AP027080">
    <property type="protein sequence ID" value="BDU74550.1"/>
    <property type="molecule type" value="Genomic_DNA"/>
</dbReference>
<organism evidence="2 3">
    <name type="scientific">Mesoterricola silvestris</name>
    <dbReference type="NCBI Taxonomy" id="2927979"/>
    <lineage>
        <taxon>Bacteria</taxon>
        <taxon>Pseudomonadati</taxon>
        <taxon>Acidobacteriota</taxon>
        <taxon>Holophagae</taxon>
        <taxon>Holophagales</taxon>
        <taxon>Holophagaceae</taxon>
        <taxon>Mesoterricola</taxon>
    </lineage>
</organism>
<evidence type="ECO:0000313" key="2">
    <source>
        <dbReference type="EMBL" id="BDU74550.1"/>
    </source>
</evidence>
<reference evidence="3" key="1">
    <citation type="journal article" date="2023" name="Int. J. Syst. Evol. Microbiol.">
        <title>Mesoterricola silvestris gen. nov., sp. nov., Mesoterricola sediminis sp. nov., Geothrix oryzae sp. nov., Geothrix edaphica sp. nov., Geothrix rubra sp. nov., and Geothrix limicola sp. nov., six novel members of Acidobacteriota isolated from soils.</title>
        <authorList>
            <person name="Itoh H."/>
            <person name="Sugisawa Y."/>
            <person name="Mise K."/>
            <person name="Xu Z."/>
            <person name="Kuniyasu M."/>
            <person name="Ushijima N."/>
            <person name="Kawano K."/>
            <person name="Kobayashi E."/>
            <person name="Shiratori Y."/>
            <person name="Masuda Y."/>
            <person name="Senoo K."/>
        </authorList>
    </citation>
    <scope>NUCLEOTIDE SEQUENCE [LARGE SCALE GENOMIC DNA]</scope>
    <source>
        <strain evidence="3">W79</strain>
    </source>
</reference>
<proteinExistence type="predicted"/>
<name>A0AA48GUE3_9BACT</name>
<evidence type="ECO:0000256" key="1">
    <source>
        <dbReference type="SAM" id="MobiDB-lite"/>
    </source>
</evidence>
<dbReference type="Proteomes" id="UP001238179">
    <property type="component" value="Chromosome"/>
</dbReference>
<accession>A0AA48GUE3</accession>
<keyword evidence="3" id="KW-1185">Reference proteome</keyword>
<evidence type="ECO:0000313" key="3">
    <source>
        <dbReference type="Proteomes" id="UP001238179"/>
    </source>
</evidence>
<dbReference type="AlphaFoldDB" id="A0AA48GUE3"/>
<dbReference type="RefSeq" id="WP_316413225.1">
    <property type="nucleotide sequence ID" value="NZ_AP027080.1"/>
</dbReference>
<feature type="compositionally biased region" description="Basic and acidic residues" evidence="1">
    <location>
        <begin position="343"/>
        <end position="356"/>
    </location>
</feature>
<protein>
    <submittedName>
        <fullName evidence="2">Uncharacterized protein</fullName>
    </submittedName>
</protein>
<feature type="region of interest" description="Disordered" evidence="1">
    <location>
        <begin position="343"/>
        <end position="364"/>
    </location>
</feature>
<dbReference type="KEGG" id="msil:METEAL_37240"/>
<sequence length="364" mass="40019">MRFHPYLTLAMVPAALVAQSPAATDYNKVLKEQSPAVENLLKDFHPVEALQKAEALLPASLPAFDKSGPAAAMQASLSFSGLTRLYLLNVKAAAMAGEWEKTLDLLLKAQACAKVNYESTKEALSPLQATWTQAIEQANKGIADGADRIAAIKAKPGRNAAEEAEYQAFVAKDRVYNNPKNPAEKNEAAKYLKANLPRFQELEAKALTPQDQQDLAALKQWQTNLVNGPKAIKAIQESIDATKAEYDSCTPKIESFQKSLKDESEEIAKGVAAVKVKGKVVKETSGPKYDEKRLTYFQNVMKTKANYESRTTKLDKLNFLFRLRHNVAGTANESKVNEIIDRVRADQDPFPAEKKAPAKGKKAK</sequence>